<keyword evidence="1 2" id="KW-0378">Hydrolase</keyword>
<keyword evidence="5" id="KW-1185">Reference proteome</keyword>
<feature type="domain" description="Phosphoesterase HXTX" evidence="3">
    <location>
        <begin position="93"/>
        <end position="177"/>
    </location>
</feature>
<dbReference type="InterPro" id="IPR004175">
    <property type="entry name" value="RNA_CPDase"/>
</dbReference>
<comment type="catalytic activity">
    <reaction evidence="2">
        <text>a 3'-end 2',3'-cyclophospho-ribonucleotide-RNA + H2O = a 3'-end 2'-phospho-ribonucleotide-RNA + H(+)</text>
        <dbReference type="Rhea" id="RHEA:11828"/>
        <dbReference type="Rhea" id="RHEA-COMP:10464"/>
        <dbReference type="Rhea" id="RHEA-COMP:17353"/>
        <dbReference type="ChEBI" id="CHEBI:15377"/>
        <dbReference type="ChEBI" id="CHEBI:15378"/>
        <dbReference type="ChEBI" id="CHEBI:83064"/>
        <dbReference type="ChEBI" id="CHEBI:173113"/>
        <dbReference type="EC" id="3.1.4.58"/>
    </reaction>
</comment>
<dbReference type="Proteomes" id="UP000002432">
    <property type="component" value="Chromosome"/>
</dbReference>
<evidence type="ECO:0000256" key="1">
    <source>
        <dbReference type="ARBA" id="ARBA00022801"/>
    </source>
</evidence>
<dbReference type="GO" id="GO:0008664">
    <property type="term" value="F:RNA 2',3'-cyclic 3'-phosphodiesterase activity"/>
    <property type="evidence" value="ECO:0007669"/>
    <property type="project" value="UniProtKB-EC"/>
</dbReference>
<sequence>MRLFFALDIPSEIRRSLTDYVDSLRRVPGVRFMAPESYHVTLKFLGEVQDVERAKSAVATVRSPRFEVAFCDVGFFPNAKAPRVFWAGIHADEGLPNLATALEDALAQAGFPREDRPFHPHLTLARNGSGSPRPRGDEQPVAGFRALVYLAEKNPPPEFGTMTASEFFLYESKLSPRGAQYNKLARFPLT</sequence>
<feature type="short sequence motif" description="HXTX 2" evidence="2">
    <location>
        <begin position="121"/>
        <end position="124"/>
    </location>
</feature>
<feature type="short sequence motif" description="HXTX 1" evidence="2">
    <location>
        <begin position="39"/>
        <end position="42"/>
    </location>
</feature>
<comment type="similarity">
    <text evidence="2">Belongs to the 2H phosphoesterase superfamily. ThpR family.</text>
</comment>
<dbReference type="RefSeq" id="WP_011522941.1">
    <property type="nucleotide sequence ID" value="NC_008009.1"/>
</dbReference>
<dbReference type="HOGENOM" id="CLU_081251_0_1_0"/>
<gene>
    <name evidence="4" type="ordered locus">Acid345_2139</name>
</gene>
<dbReference type="EC" id="3.1.4.58" evidence="2"/>
<dbReference type="Gene3D" id="3.90.1140.10">
    <property type="entry name" value="Cyclic phosphodiesterase"/>
    <property type="match status" value="1"/>
</dbReference>
<dbReference type="PANTHER" id="PTHR35561">
    <property type="entry name" value="RNA 2',3'-CYCLIC PHOSPHODIESTERASE"/>
    <property type="match status" value="1"/>
</dbReference>
<comment type="function">
    <text evidence="2">Hydrolyzes RNA 2',3'-cyclic phosphodiester to an RNA 2'-phosphomonoester.</text>
</comment>
<evidence type="ECO:0000313" key="5">
    <source>
        <dbReference type="Proteomes" id="UP000002432"/>
    </source>
</evidence>
<dbReference type="EnsemblBacteria" id="ABF41140">
    <property type="protein sequence ID" value="ABF41140"/>
    <property type="gene ID" value="Acid345_2139"/>
</dbReference>
<dbReference type="KEGG" id="aba:Acid345_2139"/>
<dbReference type="HAMAP" id="MF_01940">
    <property type="entry name" value="RNA_CPDase"/>
    <property type="match status" value="1"/>
</dbReference>
<dbReference type="EMBL" id="CP000360">
    <property type="protein sequence ID" value="ABF41140.1"/>
    <property type="molecule type" value="Genomic_DNA"/>
</dbReference>
<dbReference type="OrthoDB" id="9789350at2"/>
<proteinExistence type="inferred from homology"/>
<dbReference type="GO" id="GO:0004113">
    <property type="term" value="F:2',3'-cyclic-nucleotide 3'-phosphodiesterase activity"/>
    <property type="evidence" value="ECO:0007669"/>
    <property type="project" value="InterPro"/>
</dbReference>
<dbReference type="Pfam" id="PF02834">
    <property type="entry name" value="LigT_PEase"/>
    <property type="match status" value="2"/>
</dbReference>
<feature type="active site" description="Proton acceptor" evidence="2">
    <location>
        <position position="121"/>
    </location>
</feature>
<dbReference type="STRING" id="204669.Acid345_2139"/>
<name>Q1IPR0_KORVE</name>
<organism evidence="4 5">
    <name type="scientific">Koribacter versatilis (strain Ellin345)</name>
    <dbReference type="NCBI Taxonomy" id="204669"/>
    <lineage>
        <taxon>Bacteria</taxon>
        <taxon>Pseudomonadati</taxon>
        <taxon>Acidobacteriota</taxon>
        <taxon>Terriglobia</taxon>
        <taxon>Terriglobales</taxon>
        <taxon>Candidatus Korobacteraceae</taxon>
        <taxon>Candidatus Korobacter</taxon>
    </lineage>
</organism>
<dbReference type="AlphaFoldDB" id="Q1IPR0"/>
<feature type="domain" description="Phosphoesterase HXTX" evidence="3">
    <location>
        <begin position="7"/>
        <end position="86"/>
    </location>
</feature>
<evidence type="ECO:0000313" key="4">
    <source>
        <dbReference type="EMBL" id="ABF41140.1"/>
    </source>
</evidence>
<protein>
    <recommendedName>
        <fullName evidence="2">RNA 2',3'-cyclic phosphodiesterase</fullName>
        <shortName evidence="2">RNA 2',3'-CPDase</shortName>
        <ecNumber evidence="2">3.1.4.58</ecNumber>
    </recommendedName>
</protein>
<dbReference type="InterPro" id="IPR009097">
    <property type="entry name" value="Cyclic_Pdiesterase"/>
</dbReference>
<accession>Q1IPR0</accession>
<dbReference type="SUPFAM" id="SSF55144">
    <property type="entry name" value="LigT-like"/>
    <property type="match status" value="1"/>
</dbReference>
<reference evidence="4 5" key="1">
    <citation type="journal article" date="2009" name="Appl. Environ. Microbiol.">
        <title>Three genomes from the phylum Acidobacteria provide insight into the lifestyles of these microorganisms in soils.</title>
        <authorList>
            <person name="Ward N.L."/>
            <person name="Challacombe J.F."/>
            <person name="Janssen P.H."/>
            <person name="Henrissat B."/>
            <person name="Coutinho P.M."/>
            <person name="Wu M."/>
            <person name="Xie G."/>
            <person name="Haft D.H."/>
            <person name="Sait M."/>
            <person name="Badger J."/>
            <person name="Barabote R.D."/>
            <person name="Bradley B."/>
            <person name="Brettin T.S."/>
            <person name="Brinkac L.M."/>
            <person name="Bruce D."/>
            <person name="Creasy T."/>
            <person name="Daugherty S.C."/>
            <person name="Davidsen T.M."/>
            <person name="DeBoy R.T."/>
            <person name="Detter J.C."/>
            <person name="Dodson R.J."/>
            <person name="Durkin A.S."/>
            <person name="Ganapathy A."/>
            <person name="Gwinn-Giglio M."/>
            <person name="Han C.S."/>
            <person name="Khouri H."/>
            <person name="Kiss H."/>
            <person name="Kothari S.P."/>
            <person name="Madupu R."/>
            <person name="Nelson K.E."/>
            <person name="Nelson W.C."/>
            <person name="Paulsen I."/>
            <person name="Penn K."/>
            <person name="Ren Q."/>
            <person name="Rosovitz M.J."/>
            <person name="Selengut J.D."/>
            <person name="Shrivastava S."/>
            <person name="Sullivan S.A."/>
            <person name="Tapia R."/>
            <person name="Thompson L.S."/>
            <person name="Watkins K.L."/>
            <person name="Yang Q."/>
            <person name="Yu C."/>
            <person name="Zafar N."/>
            <person name="Zhou L."/>
            <person name="Kuske C.R."/>
        </authorList>
    </citation>
    <scope>NUCLEOTIDE SEQUENCE [LARGE SCALE GENOMIC DNA]</scope>
    <source>
        <strain evidence="4 5">Ellin345</strain>
    </source>
</reference>
<keyword evidence="4" id="KW-0436">Ligase</keyword>
<dbReference type="GO" id="GO:0016874">
    <property type="term" value="F:ligase activity"/>
    <property type="evidence" value="ECO:0007669"/>
    <property type="project" value="UniProtKB-KW"/>
</dbReference>
<dbReference type="eggNOG" id="COG1514">
    <property type="taxonomic scope" value="Bacteria"/>
</dbReference>
<dbReference type="PANTHER" id="PTHR35561:SF1">
    <property type="entry name" value="RNA 2',3'-CYCLIC PHOSPHODIESTERASE"/>
    <property type="match status" value="1"/>
</dbReference>
<dbReference type="InterPro" id="IPR014051">
    <property type="entry name" value="Phosphoesterase_HXTX"/>
</dbReference>
<evidence type="ECO:0000259" key="3">
    <source>
        <dbReference type="Pfam" id="PF02834"/>
    </source>
</evidence>
<dbReference type="NCBIfam" id="TIGR02258">
    <property type="entry name" value="2_5_ligase"/>
    <property type="match status" value="1"/>
</dbReference>
<evidence type="ECO:0000256" key="2">
    <source>
        <dbReference type="HAMAP-Rule" id="MF_01940"/>
    </source>
</evidence>
<feature type="active site" description="Proton donor" evidence="2">
    <location>
        <position position="39"/>
    </location>
</feature>